<geneLocation type="plasmid" evidence="1">
    <name>pJ23A1</name>
</geneLocation>
<sequence length="36" mass="4169">MTSALRVEYFSTAWMAFEVDCKINPNAVRTKKISFL</sequence>
<dbReference type="EMBL" id="LT907984">
    <property type="protein sequence ID" value="SOE45448.1"/>
    <property type="molecule type" value="Genomic_DNA"/>
</dbReference>
<keyword evidence="1" id="KW-0614">Plasmid</keyword>
<dbReference type="AlphaFoldDB" id="A0A2H1MYD8"/>
<gene>
    <name evidence="1" type="ORF">LSAJ23K_A100490</name>
</gene>
<name>A0A2H1MYD8_LATSS</name>
<proteinExistence type="predicted"/>
<reference evidence="1" key="1">
    <citation type="submission" date="2017-09" db="EMBL/GenBank/DDBJ databases">
        <authorList>
            <person name="Ehlers B."/>
            <person name="Leendertz F.H."/>
        </authorList>
    </citation>
    <scope>NUCLEOTIDE SEQUENCE</scope>
    <source>
        <strain evidence="1">23K</strain>
    </source>
</reference>
<accession>A0A2H1MYD8</accession>
<protein>
    <submittedName>
        <fullName evidence="1">Uncharacterized protein</fullName>
    </submittedName>
</protein>
<evidence type="ECO:0000313" key="1">
    <source>
        <dbReference type="EMBL" id="SOE45448.1"/>
    </source>
</evidence>
<organism evidence="1">
    <name type="scientific">Latilactobacillus sakei subsp. sakei (strain 23K)</name>
    <name type="common">Lactobacillus sakei subsp. sakei</name>
    <dbReference type="NCBI Taxonomy" id="314315"/>
    <lineage>
        <taxon>Bacteria</taxon>
        <taxon>Bacillati</taxon>
        <taxon>Bacillota</taxon>
        <taxon>Bacilli</taxon>
        <taxon>Lactobacillales</taxon>
        <taxon>Lactobacillaceae</taxon>
        <taxon>Latilactobacillus</taxon>
    </lineage>
</organism>